<comment type="catalytic activity">
    <reaction evidence="8">
        <text>Endonucleolytic cleavage of RNA, removing extra 3' nucleotides from tRNA precursor, generating 3' termini of tRNAs. A 3'-hydroxy group is left at the tRNA terminus and a 5'-phosphoryl group is left at the trailer molecule.</text>
        <dbReference type="EC" id="3.1.26.11"/>
    </reaction>
</comment>
<evidence type="ECO:0000313" key="10">
    <source>
        <dbReference type="Proteomes" id="UP000831817"/>
    </source>
</evidence>
<evidence type="ECO:0000256" key="8">
    <source>
        <dbReference type="HAMAP-Rule" id="MF_01818"/>
    </source>
</evidence>
<organism evidence="9 10">
    <name type="scientific">Methanothermobacter tenebrarum</name>
    <dbReference type="NCBI Taxonomy" id="680118"/>
    <lineage>
        <taxon>Archaea</taxon>
        <taxon>Methanobacteriati</taxon>
        <taxon>Methanobacteriota</taxon>
        <taxon>Methanomada group</taxon>
        <taxon>Methanobacteria</taxon>
        <taxon>Methanobacteriales</taxon>
        <taxon>Methanobacteriaceae</taxon>
        <taxon>Methanothermobacter</taxon>
    </lineage>
</organism>
<evidence type="ECO:0000256" key="4">
    <source>
        <dbReference type="ARBA" id="ARBA00022723"/>
    </source>
</evidence>
<comment type="similarity">
    <text evidence="8">Belongs to the RNase Z family.</text>
</comment>
<feature type="binding site" evidence="8">
    <location>
        <position position="209"/>
    </location>
    <ligand>
        <name>Zn(2+)</name>
        <dbReference type="ChEBI" id="CHEBI:29105"/>
        <label>2</label>
        <note>catalytic</note>
    </ligand>
</feature>
<dbReference type="InterPro" id="IPR036866">
    <property type="entry name" value="RibonucZ/Hydroxyglut_hydro"/>
</dbReference>
<dbReference type="EC" id="3.1.26.11" evidence="8"/>
<dbReference type="HAMAP" id="MF_01818">
    <property type="entry name" value="RNase_Z_BN"/>
    <property type="match status" value="1"/>
</dbReference>
<dbReference type="PANTHER" id="PTHR46018:SF2">
    <property type="entry name" value="ZINC PHOSPHODIESTERASE ELAC PROTEIN 1"/>
    <property type="match status" value="1"/>
</dbReference>
<keyword evidence="4 8" id="KW-0479">Metal-binding</keyword>
<feature type="binding site" evidence="8">
    <location>
        <position position="267"/>
    </location>
    <ligand>
        <name>Zn(2+)</name>
        <dbReference type="ChEBI" id="CHEBI:29105"/>
        <label>2</label>
        <note>catalytic</note>
    </ligand>
</feature>
<feature type="binding site" evidence="8">
    <location>
        <position position="209"/>
    </location>
    <ligand>
        <name>Zn(2+)</name>
        <dbReference type="ChEBI" id="CHEBI:29105"/>
        <label>1</label>
        <note>catalytic</note>
    </ligand>
</feature>
<keyword evidence="2 8" id="KW-0819">tRNA processing</keyword>
<feature type="binding site" evidence="8">
    <location>
        <position position="65"/>
    </location>
    <ligand>
        <name>Zn(2+)</name>
        <dbReference type="ChEBI" id="CHEBI:29105"/>
        <label>1</label>
        <note>catalytic</note>
    </ligand>
</feature>
<dbReference type="EMBL" id="AP025698">
    <property type="protein sequence ID" value="BDH79892.1"/>
    <property type="molecule type" value="Genomic_DNA"/>
</dbReference>
<dbReference type="SUPFAM" id="SSF56281">
    <property type="entry name" value="Metallo-hydrolase/oxidoreductase"/>
    <property type="match status" value="1"/>
</dbReference>
<dbReference type="NCBIfam" id="NF000801">
    <property type="entry name" value="PRK00055.1-3"/>
    <property type="match status" value="1"/>
</dbReference>
<keyword evidence="3 8" id="KW-0540">Nuclease</keyword>
<comment type="function">
    <text evidence="8">Zinc phosphodiesterase, which displays some tRNA 3'-processing endonuclease activity. Probably involved in tRNA maturation, by removing a 3'-trailer from precursor tRNA.</text>
</comment>
<dbReference type="PANTHER" id="PTHR46018">
    <property type="entry name" value="ZINC PHOSPHODIESTERASE ELAC PROTEIN 1"/>
    <property type="match status" value="1"/>
</dbReference>
<evidence type="ECO:0000256" key="3">
    <source>
        <dbReference type="ARBA" id="ARBA00022722"/>
    </source>
</evidence>
<evidence type="ECO:0000256" key="7">
    <source>
        <dbReference type="ARBA" id="ARBA00022833"/>
    </source>
</evidence>
<name>A0ABM7YEZ2_9EURY</name>
<proteinExistence type="inferred from homology"/>
<evidence type="ECO:0000256" key="5">
    <source>
        <dbReference type="ARBA" id="ARBA00022759"/>
    </source>
</evidence>
<comment type="subunit">
    <text evidence="1 8">Homodimer.</text>
</comment>
<dbReference type="CDD" id="cd07717">
    <property type="entry name" value="RNaseZ_ZiPD-like_MBL-fold"/>
    <property type="match status" value="1"/>
</dbReference>
<keyword evidence="6 8" id="KW-0378">Hydrolase</keyword>
<gene>
    <name evidence="8" type="primary">rnz</name>
    <name evidence="9" type="ORF">MTTB_12710</name>
</gene>
<accession>A0ABM7YEZ2</accession>
<evidence type="ECO:0000256" key="1">
    <source>
        <dbReference type="ARBA" id="ARBA00011738"/>
    </source>
</evidence>
<keyword evidence="10" id="KW-1185">Reference proteome</keyword>
<dbReference type="Proteomes" id="UP000831817">
    <property type="component" value="Chromosome"/>
</dbReference>
<feature type="active site" description="Proton acceptor" evidence="8">
    <location>
        <position position="67"/>
    </location>
</feature>
<protein>
    <recommendedName>
        <fullName evidence="8">Ribonuclease Z</fullName>
        <shortName evidence="8">RNase Z</shortName>
        <ecNumber evidence="8">3.1.26.11</ecNumber>
    </recommendedName>
    <alternativeName>
        <fullName evidence="8">tRNA 3 endonuclease</fullName>
    </alternativeName>
    <alternativeName>
        <fullName evidence="8">tRNase Z</fullName>
    </alternativeName>
</protein>
<evidence type="ECO:0000256" key="6">
    <source>
        <dbReference type="ARBA" id="ARBA00022801"/>
    </source>
</evidence>
<comment type="cofactor">
    <cofactor evidence="8">
        <name>Zn(2+)</name>
        <dbReference type="ChEBI" id="CHEBI:29105"/>
    </cofactor>
    <text evidence="8">Binds 2 Zn(2+) ions.</text>
</comment>
<feature type="binding site" evidence="8">
    <location>
        <position position="67"/>
    </location>
    <ligand>
        <name>Zn(2+)</name>
        <dbReference type="ChEBI" id="CHEBI:29105"/>
        <label>2</label>
        <note>catalytic</note>
    </ligand>
</feature>
<reference evidence="9 10" key="1">
    <citation type="submission" date="2022-04" db="EMBL/GenBank/DDBJ databases">
        <title>Complete genome of Methanothermobacter tenebrarum strain RMAS.</title>
        <authorList>
            <person name="Nakamura K."/>
            <person name="Oshima K."/>
            <person name="Hattori M."/>
            <person name="Kamagata Y."/>
            <person name="Takamizawa K."/>
        </authorList>
    </citation>
    <scope>NUCLEOTIDE SEQUENCE [LARGE SCALE GENOMIC DNA]</scope>
    <source>
        <strain evidence="9 10">RMAS</strain>
    </source>
</reference>
<feature type="binding site" evidence="8">
    <location>
        <position position="63"/>
    </location>
    <ligand>
        <name>Zn(2+)</name>
        <dbReference type="ChEBI" id="CHEBI:29105"/>
        <label>1</label>
        <note>catalytic</note>
    </ligand>
</feature>
<dbReference type="Pfam" id="PF23023">
    <property type="entry name" value="Anti-Pycsar_Apyc1"/>
    <property type="match status" value="1"/>
</dbReference>
<evidence type="ECO:0000256" key="2">
    <source>
        <dbReference type="ARBA" id="ARBA00022694"/>
    </source>
</evidence>
<keyword evidence="7 8" id="KW-0862">Zinc</keyword>
<dbReference type="NCBIfam" id="TIGR02651">
    <property type="entry name" value="RNase_Z"/>
    <property type="match status" value="1"/>
</dbReference>
<evidence type="ECO:0000313" key="9">
    <source>
        <dbReference type="EMBL" id="BDH79892.1"/>
    </source>
</evidence>
<feature type="binding site" evidence="8">
    <location>
        <position position="140"/>
    </location>
    <ligand>
        <name>Zn(2+)</name>
        <dbReference type="ChEBI" id="CHEBI:29105"/>
        <label>1</label>
        <note>catalytic</note>
    </ligand>
</feature>
<keyword evidence="5 8" id="KW-0255">Endonuclease</keyword>
<sequence>MIKMELIFLGTSAAIPSKKRNHSAIALKAFGEVFLFDCGEGTQRQMAKAKVSPMKIEKIFISHLHGDHLLGLPGMIQTMAFRGREEPLHIFGPQGLRGMVKVALKLGYFSMNFDVYVHEIGAGKIIEKEEYVISCAETEHTVPNLSYCFEEKKRPRFLRDKAIRLGLKPGPAFGKLHRGIPVRLGNRIIRPEEVLGKPRKGIKITYSGDTRPSQELVKLARDSHILIHEATFEAGKEDKALETGHSTASEAAEVAKRSNVKNLILTHLSTRYKRSDIIERAAREIFGDTIVAHDLMSVEVRKYATKDDS</sequence>
<dbReference type="Gene3D" id="3.60.15.10">
    <property type="entry name" value="Ribonuclease Z/Hydroxyacylglutathione hydrolase-like"/>
    <property type="match status" value="1"/>
</dbReference>
<feature type="binding site" evidence="8">
    <location>
        <position position="68"/>
    </location>
    <ligand>
        <name>Zn(2+)</name>
        <dbReference type="ChEBI" id="CHEBI:29105"/>
        <label>2</label>
        <note>catalytic</note>
    </ligand>
</feature>
<dbReference type="InterPro" id="IPR013471">
    <property type="entry name" value="RNase_Z/BN"/>
</dbReference>